<feature type="region of interest" description="Disordered" evidence="1">
    <location>
        <begin position="85"/>
        <end position="115"/>
    </location>
</feature>
<evidence type="ECO:0000313" key="3">
    <source>
        <dbReference type="EMBL" id="MXR36213.1"/>
    </source>
</evidence>
<evidence type="ECO:0000256" key="2">
    <source>
        <dbReference type="SAM" id="SignalP"/>
    </source>
</evidence>
<feature type="chain" id="PRO_5033049661" evidence="2">
    <location>
        <begin position="19"/>
        <end position="240"/>
    </location>
</feature>
<comment type="caution">
    <text evidence="3">The sequence shown here is derived from an EMBL/GenBank/DDBJ whole genome shotgun (WGS) entry which is preliminary data.</text>
</comment>
<feature type="signal peptide" evidence="2">
    <location>
        <begin position="1"/>
        <end position="18"/>
    </location>
</feature>
<evidence type="ECO:0000256" key="1">
    <source>
        <dbReference type="SAM" id="MobiDB-lite"/>
    </source>
</evidence>
<dbReference type="AlphaFoldDB" id="A0A845BUL6"/>
<keyword evidence="2" id="KW-0732">Signal</keyword>
<protein>
    <submittedName>
        <fullName evidence="3">Uncharacterized protein</fullName>
    </submittedName>
</protein>
<gene>
    <name evidence="3" type="ORF">GQF02_04395</name>
</gene>
<organism evidence="3 4">
    <name type="scientific">Craterilacuibacter sinensis</name>
    <dbReference type="NCBI Taxonomy" id="2686017"/>
    <lineage>
        <taxon>Bacteria</taxon>
        <taxon>Pseudomonadati</taxon>
        <taxon>Pseudomonadota</taxon>
        <taxon>Betaproteobacteria</taxon>
        <taxon>Neisseriales</taxon>
        <taxon>Neisseriaceae</taxon>
        <taxon>Craterilacuibacter</taxon>
    </lineage>
</organism>
<keyword evidence="4" id="KW-1185">Reference proteome</keyword>
<dbReference type="EMBL" id="WSSB01000003">
    <property type="protein sequence ID" value="MXR36213.1"/>
    <property type="molecule type" value="Genomic_DNA"/>
</dbReference>
<dbReference type="RefSeq" id="WP_160795127.1">
    <property type="nucleotide sequence ID" value="NZ_WSSB01000003.1"/>
</dbReference>
<sequence length="240" mass="25519">MKAVLHAFLLLLALPAHALQVLTLDWANASEVAAALRPTLQPGESLSAFEGKLIINASVQREQILAQAARELDTQPAMLDIEVAQDKSAQGSRSEINPGNGTSSNNGWSVNSGSRQNSTLQSLSLLSGKSGSISLGVERPLPWWFNGQGSQRAISGFQVTPRLNGQQVLLDISVSDEELGKGGSVRKQSLITTLSTPLGRWVTLGSINQDGRGGQLFVFGAQGGNRQSLSTVRLRVTRVP</sequence>
<name>A0A845BUL6_9NEIS</name>
<feature type="compositionally biased region" description="Low complexity" evidence="1">
    <location>
        <begin position="97"/>
        <end position="115"/>
    </location>
</feature>
<proteinExistence type="predicted"/>
<evidence type="ECO:0000313" key="4">
    <source>
        <dbReference type="Proteomes" id="UP000467214"/>
    </source>
</evidence>
<accession>A0A845BUL6</accession>
<reference evidence="3 4" key="1">
    <citation type="submission" date="2019-12" db="EMBL/GenBank/DDBJ databases">
        <title>Neisseriaceae gen. nov. sp. Genome sequencing and assembly.</title>
        <authorList>
            <person name="Liu Z."/>
            <person name="Li A."/>
        </authorList>
    </citation>
    <scope>NUCLEOTIDE SEQUENCE [LARGE SCALE GENOMIC DNA]</scope>
    <source>
        <strain evidence="3 4">B2N2-7</strain>
    </source>
</reference>
<dbReference type="Proteomes" id="UP000467214">
    <property type="component" value="Unassembled WGS sequence"/>
</dbReference>